<dbReference type="AlphaFoldDB" id="A0A497XPC8"/>
<evidence type="ECO:0000256" key="7">
    <source>
        <dbReference type="ARBA" id="ARBA00023136"/>
    </source>
</evidence>
<evidence type="ECO:0000256" key="4">
    <source>
        <dbReference type="ARBA" id="ARBA00022519"/>
    </source>
</evidence>
<dbReference type="GO" id="GO:0005886">
    <property type="term" value="C:plasma membrane"/>
    <property type="evidence" value="ECO:0007669"/>
    <property type="project" value="UniProtKB-SubCell"/>
</dbReference>
<name>A0A497XPC8_9AQUI</name>
<dbReference type="Gene3D" id="1.20.81.30">
    <property type="entry name" value="Type II secretion system (T2SS), domain F"/>
    <property type="match status" value="2"/>
</dbReference>
<dbReference type="Pfam" id="PF00482">
    <property type="entry name" value="T2SSF"/>
    <property type="match status" value="2"/>
</dbReference>
<feature type="domain" description="Type II secretion system protein GspF" evidence="9">
    <location>
        <begin position="273"/>
        <end position="395"/>
    </location>
</feature>
<dbReference type="InterPro" id="IPR042094">
    <property type="entry name" value="T2SS_GspF_sf"/>
</dbReference>
<dbReference type="Proteomes" id="UP000267841">
    <property type="component" value="Unassembled WGS sequence"/>
</dbReference>
<comment type="subcellular location">
    <subcellularLocation>
        <location evidence="1">Cell inner membrane</location>
        <topology evidence="1">Multi-pass membrane protein</topology>
    </subcellularLocation>
</comment>
<dbReference type="PRINTS" id="PR00812">
    <property type="entry name" value="BCTERIALGSPF"/>
</dbReference>
<sequence>MPYYSVRAVDNSGRIVTRTIEADNEVQLLSFLDFLRLTPVKVSPRPELLGKVQKALHFRQVKRKDLVDLFENLHLLAQSGVPLGAGLWDLAEDMDNPAIKAMLQDVAYRIQSGLSISDAMARYENVLGPIAVNLIRIGEETGSLDRVFKDISEHYARIEDFVSKVKQALIYPAFALVTITIALVFWLVYVLPKLAELFKGLNVELPGITVAVLTVSEFVKSYIVFIVVLIAILSFLFLFFRRKNERFRYVTDKLLLYFPIVNMILYNFNYAFFSEYMRLMVSAGVSLYDTLLVLQESFNNRVFKKAMSFMKEKISGGSSISDSMRETKLFPSLMIRMIAVGEEAGGLDEQLNYLARYYYNKLDYITQNIAKIIEPVIIITVGLFMAIIMISLLLPIYDLISQIGRQF</sequence>
<dbReference type="RefSeq" id="WP_121009253.1">
    <property type="nucleotide sequence ID" value="NZ_RCCJ01000001.1"/>
</dbReference>
<keyword evidence="3" id="KW-1003">Cell membrane</keyword>
<feature type="transmembrane region" description="Helical" evidence="8">
    <location>
        <begin position="222"/>
        <end position="242"/>
    </location>
</feature>
<keyword evidence="7 8" id="KW-0472">Membrane</keyword>
<evidence type="ECO:0000256" key="6">
    <source>
        <dbReference type="ARBA" id="ARBA00022989"/>
    </source>
</evidence>
<evidence type="ECO:0000313" key="11">
    <source>
        <dbReference type="Proteomes" id="UP000267841"/>
    </source>
</evidence>
<comment type="caution">
    <text evidence="10">The sequence shown here is derived from an EMBL/GenBank/DDBJ whole genome shotgun (WGS) entry which is preliminary data.</text>
</comment>
<proteinExistence type="inferred from homology"/>
<evidence type="ECO:0000256" key="8">
    <source>
        <dbReference type="SAM" id="Phobius"/>
    </source>
</evidence>
<reference evidence="10 11" key="1">
    <citation type="submission" date="2018-10" db="EMBL/GenBank/DDBJ databases">
        <title>Genomic Encyclopedia of Archaeal and Bacterial Type Strains, Phase II (KMG-II): from individual species to whole genera.</title>
        <authorList>
            <person name="Goeker M."/>
        </authorList>
    </citation>
    <scope>NUCLEOTIDE SEQUENCE [LARGE SCALE GENOMIC DNA]</scope>
    <source>
        <strain evidence="10 11">DSM 16510</strain>
    </source>
</reference>
<evidence type="ECO:0000313" key="10">
    <source>
        <dbReference type="EMBL" id="RLJ70121.1"/>
    </source>
</evidence>
<protein>
    <submittedName>
        <fullName evidence="10">General secretion pathway protein F/type IV pilus assembly protein PilC</fullName>
    </submittedName>
</protein>
<dbReference type="InterPro" id="IPR018076">
    <property type="entry name" value="T2SS_GspF_dom"/>
</dbReference>
<feature type="domain" description="Type II secretion system protein GspF" evidence="9">
    <location>
        <begin position="71"/>
        <end position="192"/>
    </location>
</feature>
<feature type="transmembrane region" description="Helical" evidence="8">
    <location>
        <begin position="254"/>
        <end position="273"/>
    </location>
</feature>
<evidence type="ECO:0000259" key="9">
    <source>
        <dbReference type="Pfam" id="PF00482"/>
    </source>
</evidence>
<evidence type="ECO:0000256" key="3">
    <source>
        <dbReference type="ARBA" id="ARBA00022475"/>
    </source>
</evidence>
<dbReference type="OrthoDB" id="9805682at2"/>
<feature type="transmembrane region" description="Helical" evidence="8">
    <location>
        <begin position="169"/>
        <end position="191"/>
    </location>
</feature>
<evidence type="ECO:0000256" key="5">
    <source>
        <dbReference type="ARBA" id="ARBA00022692"/>
    </source>
</evidence>
<dbReference type="InterPro" id="IPR003004">
    <property type="entry name" value="GspF/PilC"/>
</dbReference>
<comment type="similarity">
    <text evidence="2">Belongs to the GSP F family.</text>
</comment>
<keyword evidence="11" id="KW-1185">Reference proteome</keyword>
<accession>A0A497XPC8</accession>
<evidence type="ECO:0000256" key="2">
    <source>
        <dbReference type="ARBA" id="ARBA00005745"/>
    </source>
</evidence>
<dbReference type="EMBL" id="RCCJ01000001">
    <property type="protein sequence ID" value="RLJ70121.1"/>
    <property type="molecule type" value="Genomic_DNA"/>
</dbReference>
<keyword evidence="5 8" id="KW-0812">Transmembrane</keyword>
<evidence type="ECO:0000256" key="1">
    <source>
        <dbReference type="ARBA" id="ARBA00004429"/>
    </source>
</evidence>
<feature type="transmembrane region" description="Helical" evidence="8">
    <location>
        <begin position="376"/>
        <end position="397"/>
    </location>
</feature>
<dbReference type="FunFam" id="1.20.81.30:FF:000001">
    <property type="entry name" value="Type II secretion system protein F"/>
    <property type="match status" value="1"/>
</dbReference>
<dbReference type="PANTHER" id="PTHR30012">
    <property type="entry name" value="GENERAL SECRETION PATHWAY PROTEIN"/>
    <property type="match status" value="1"/>
</dbReference>
<gene>
    <name evidence="10" type="ORF">BCF55_0385</name>
</gene>
<keyword evidence="6 8" id="KW-1133">Transmembrane helix</keyword>
<keyword evidence="4" id="KW-0997">Cell inner membrane</keyword>
<organism evidence="10 11">
    <name type="scientific">Hydrogenivirga caldilitoris</name>
    <dbReference type="NCBI Taxonomy" id="246264"/>
    <lineage>
        <taxon>Bacteria</taxon>
        <taxon>Pseudomonadati</taxon>
        <taxon>Aquificota</taxon>
        <taxon>Aquificia</taxon>
        <taxon>Aquificales</taxon>
        <taxon>Aquificaceae</taxon>
        <taxon>Hydrogenivirga</taxon>
    </lineage>
</organism>
<dbReference type="PANTHER" id="PTHR30012:SF0">
    <property type="entry name" value="TYPE II SECRETION SYSTEM PROTEIN F-RELATED"/>
    <property type="match status" value="1"/>
</dbReference>